<accession>A0A9P4JIS2</accession>
<comment type="caution">
    <text evidence="2">The sequence shown here is derived from an EMBL/GenBank/DDBJ whole genome shotgun (WGS) entry which is preliminary data.</text>
</comment>
<keyword evidence="3" id="KW-1185">Reference proteome</keyword>
<organism evidence="2 3">
    <name type="scientific">Delitschia confertaspora ATCC 74209</name>
    <dbReference type="NCBI Taxonomy" id="1513339"/>
    <lineage>
        <taxon>Eukaryota</taxon>
        <taxon>Fungi</taxon>
        <taxon>Dikarya</taxon>
        <taxon>Ascomycota</taxon>
        <taxon>Pezizomycotina</taxon>
        <taxon>Dothideomycetes</taxon>
        <taxon>Pleosporomycetidae</taxon>
        <taxon>Pleosporales</taxon>
        <taxon>Delitschiaceae</taxon>
        <taxon>Delitschia</taxon>
    </lineage>
</organism>
<keyword evidence="1" id="KW-0732">Signal</keyword>
<name>A0A9P4JIS2_9PLEO</name>
<dbReference type="OrthoDB" id="4148174at2759"/>
<sequence length="315" mass="33656">MPSVLSLLTVALFLPFSTLSQSISDSDGYTGYHLGIRDDGDPTAVLYETANTTPNLSALVPEPDVFLNASVHVGEISIEVQNLTAKINLDAQVLQLLSFNAGVDLSIDRVRLLIQNVTAKVFLEARLANLVLMINDTLSSIDLNPVIATLGNGLGTIINDTGNLLDGGLGGNNANANTNNNNNNNAKRSLDLMQFDLENNILYSVNDYSGNTHTNRILAQNGDIVEQKLDNQGHVQGKTVVGSYKSDMRFNGFNQTVQYKGRSVREEEYVYEPFAGLMAISGVFLEMGTGEVVGTQLIAEARGGGGSSIGGEGDV</sequence>
<dbReference type="EMBL" id="ML994033">
    <property type="protein sequence ID" value="KAF2200208.1"/>
    <property type="molecule type" value="Genomic_DNA"/>
</dbReference>
<protein>
    <submittedName>
        <fullName evidence="2">Uncharacterized protein</fullName>
    </submittedName>
</protein>
<evidence type="ECO:0000256" key="1">
    <source>
        <dbReference type="SAM" id="SignalP"/>
    </source>
</evidence>
<evidence type="ECO:0000313" key="2">
    <source>
        <dbReference type="EMBL" id="KAF2200208.1"/>
    </source>
</evidence>
<proteinExistence type="predicted"/>
<feature type="signal peptide" evidence="1">
    <location>
        <begin position="1"/>
        <end position="20"/>
    </location>
</feature>
<feature type="chain" id="PRO_5040204894" evidence="1">
    <location>
        <begin position="21"/>
        <end position="315"/>
    </location>
</feature>
<reference evidence="2" key="1">
    <citation type="journal article" date="2020" name="Stud. Mycol.">
        <title>101 Dothideomycetes genomes: a test case for predicting lifestyles and emergence of pathogens.</title>
        <authorList>
            <person name="Haridas S."/>
            <person name="Albert R."/>
            <person name="Binder M."/>
            <person name="Bloem J."/>
            <person name="Labutti K."/>
            <person name="Salamov A."/>
            <person name="Andreopoulos B."/>
            <person name="Baker S."/>
            <person name="Barry K."/>
            <person name="Bills G."/>
            <person name="Bluhm B."/>
            <person name="Cannon C."/>
            <person name="Castanera R."/>
            <person name="Culley D."/>
            <person name="Daum C."/>
            <person name="Ezra D."/>
            <person name="Gonzalez J."/>
            <person name="Henrissat B."/>
            <person name="Kuo A."/>
            <person name="Liang C."/>
            <person name="Lipzen A."/>
            <person name="Lutzoni F."/>
            <person name="Magnuson J."/>
            <person name="Mondo S."/>
            <person name="Nolan M."/>
            <person name="Ohm R."/>
            <person name="Pangilinan J."/>
            <person name="Park H.-J."/>
            <person name="Ramirez L."/>
            <person name="Alfaro M."/>
            <person name="Sun H."/>
            <person name="Tritt A."/>
            <person name="Yoshinaga Y."/>
            <person name="Zwiers L.-H."/>
            <person name="Turgeon B."/>
            <person name="Goodwin S."/>
            <person name="Spatafora J."/>
            <person name="Crous P."/>
            <person name="Grigoriev I."/>
        </authorList>
    </citation>
    <scope>NUCLEOTIDE SEQUENCE</scope>
    <source>
        <strain evidence="2">ATCC 74209</strain>
    </source>
</reference>
<dbReference type="Proteomes" id="UP000799536">
    <property type="component" value="Unassembled WGS sequence"/>
</dbReference>
<dbReference type="AlphaFoldDB" id="A0A9P4JIS2"/>
<gene>
    <name evidence="2" type="ORF">GQ43DRAFT_82662</name>
</gene>
<evidence type="ECO:0000313" key="3">
    <source>
        <dbReference type="Proteomes" id="UP000799536"/>
    </source>
</evidence>